<dbReference type="Gene3D" id="3.40.50.300">
    <property type="entry name" value="P-loop containing nucleotide triphosphate hydrolases"/>
    <property type="match status" value="1"/>
</dbReference>
<dbReference type="PANTHER" id="PTHR22674:SF6">
    <property type="entry name" value="NTPASE KAP FAMILY P-LOOP DOMAIN-CONTAINING PROTEIN 1"/>
    <property type="match status" value="1"/>
</dbReference>
<organism evidence="2 3">
    <name type="scientific">Thauera propionica</name>
    <dbReference type="NCBI Taxonomy" id="2019431"/>
    <lineage>
        <taxon>Bacteria</taxon>
        <taxon>Pseudomonadati</taxon>
        <taxon>Pseudomonadota</taxon>
        <taxon>Betaproteobacteria</taxon>
        <taxon>Rhodocyclales</taxon>
        <taxon>Zoogloeaceae</taxon>
        <taxon>Thauera</taxon>
    </lineage>
</organism>
<dbReference type="PANTHER" id="PTHR22674">
    <property type="entry name" value="NTPASE, KAP FAMILY P-LOOP DOMAIN-CONTAINING 1"/>
    <property type="match status" value="1"/>
</dbReference>
<keyword evidence="3" id="KW-1185">Reference proteome</keyword>
<dbReference type="Proteomes" id="UP000215181">
    <property type="component" value="Unassembled WGS sequence"/>
</dbReference>
<gene>
    <name evidence="2" type="ORF">CGK74_12570</name>
</gene>
<dbReference type="OrthoDB" id="88903at2"/>
<comment type="caution">
    <text evidence="2">The sequence shown here is derived from an EMBL/GenBank/DDBJ whole genome shotgun (WGS) entry which is preliminary data.</text>
</comment>
<proteinExistence type="predicted"/>
<protein>
    <submittedName>
        <fullName evidence="2">NTPase KAP</fullName>
    </submittedName>
</protein>
<dbReference type="EMBL" id="NOIH01000014">
    <property type="protein sequence ID" value="OYD53506.1"/>
    <property type="molecule type" value="Genomic_DNA"/>
</dbReference>
<dbReference type="AlphaFoldDB" id="A0A235EWT1"/>
<dbReference type="SUPFAM" id="SSF52540">
    <property type="entry name" value="P-loop containing nucleoside triphosphate hydrolases"/>
    <property type="match status" value="1"/>
</dbReference>
<accession>A0A235EWT1</accession>
<evidence type="ECO:0000313" key="2">
    <source>
        <dbReference type="EMBL" id="OYD53506.1"/>
    </source>
</evidence>
<dbReference type="InterPro" id="IPR052754">
    <property type="entry name" value="NTPase_KAP_P-loop"/>
</dbReference>
<dbReference type="Pfam" id="PF07693">
    <property type="entry name" value="KAP_NTPase"/>
    <property type="match status" value="1"/>
</dbReference>
<name>A0A235EWT1_9RHOO</name>
<dbReference type="InterPro" id="IPR027417">
    <property type="entry name" value="P-loop_NTPase"/>
</dbReference>
<evidence type="ECO:0000313" key="3">
    <source>
        <dbReference type="Proteomes" id="UP000215181"/>
    </source>
</evidence>
<feature type="domain" description="KAP NTPase" evidence="1">
    <location>
        <begin position="16"/>
        <end position="379"/>
    </location>
</feature>
<reference evidence="2 3" key="1">
    <citation type="submission" date="2017-07" db="EMBL/GenBank/DDBJ databases">
        <title>Thauera sp. KNDSS-Mac4 genome sequence and assembly.</title>
        <authorList>
            <person name="Mayilraj S."/>
        </authorList>
    </citation>
    <scope>NUCLEOTIDE SEQUENCE [LARGE SCALE GENOMIC DNA]</scope>
    <source>
        <strain evidence="2 3">KNDSS-Mac4</strain>
    </source>
</reference>
<sequence length="613" mass="66952">MWHDNETTTDYLNFGVVADACAKLLQQANGQPISIGVSGGWGVGKSSLVRMVASRLNVDADPDKNTYVVVTFNPWLYQDFEGARSALLQMVGDEVLRRAAADEGLVKKAKRLLQRINLLRVVQLGGEAAATIATGIPIGLIGRALAKFGLSDEQGEAGDDRAEKDEDWGVLKPAEPVSLPGEIQAFRDALEELLEELKITLVVFVDDLDRCLPQTAISTLESIRLLLFLKRSAFVVAADNEFIRGAVRVHFAGTGISDEVATNYFDKLIQVPLHVPRLGVNEAKAYLALLLLERAVADGQFVDGQFTRAVQAVAERLKTSWRGDAVTLEFLKGLINPQNAHLVELMELAEGLAPLLTSSSKVNANPRLMKRFLNTVFLRSALAKPQGIELDLKALAKWHLLERCDEALANALAGRVTSATEGRVDAIRLAEQATREGGALPEPFKDEFFHREWLGLAPALGEMDLRPLLHLSRDSAMRDFGDDSLTTEGRALRDALMVATSANEPLTQAIRAAGMSQADAVMAKVWQLKSPKRNWRQTEDVVPLLEISKIFPDLGAKAAALLAQAPIKEVGPGLVPLLYEQTWARPVLDQWHASGDASRPVKQAIEQARKGAR</sequence>
<dbReference type="InterPro" id="IPR011646">
    <property type="entry name" value="KAP_P-loop"/>
</dbReference>
<evidence type="ECO:0000259" key="1">
    <source>
        <dbReference type="Pfam" id="PF07693"/>
    </source>
</evidence>
<dbReference type="RefSeq" id="WP_054286760.1">
    <property type="nucleotide sequence ID" value="NZ_NOIH01000014.1"/>
</dbReference>